<accession>A0A9P6C275</accession>
<dbReference type="AlphaFoldDB" id="A0A9P6C275"/>
<gene>
    <name evidence="1" type="ORF">P691DRAFT_574280</name>
</gene>
<sequence length="123" mass="13690">MLLTQTNRLGTSAFPSLLRFRSIQLFEQHSLTRTIRPQITFTNFPEPNTIMNFKSLASFVAIFAVTIISKAAPVPDQASEDGTALRCLDLCFQERPACPVGSFASLQGYCWSCCTTVEPPHHH</sequence>
<dbReference type="EMBL" id="MU151136">
    <property type="protein sequence ID" value="KAF9449271.1"/>
    <property type="molecule type" value="Genomic_DNA"/>
</dbReference>
<organism evidence="1 2">
    <name type="scientific">Macrolepiota fuliginosa MF-IS2</name>
    <dbReference type="NCBI Taxonomy" id="1400762"/>
    <lineage>
        <taxon>Eukaryota</taxon>
        <taxon>Fungi</taxon>
        <taxon>Dikarya</taxon>
        <taxon>Basidiomycota</taxon>
        <taxon>Agaricomycotina</taxon>
        <taxon>Agaricomycetes</taxon>
        <taxon>Agaricomycetidae</taxon>
        <taxon>Agaricales</taxon>
        <taxon>Agaricineae</taxon>
        <taxon>Agaricaceae</taxon>
        <taxon>Macrolepiota</taxon>
    </lineage>
</organism>
<evidence type="ECO:0000313" key="2">
    <source>
        <dbReference type="Proteomes" id="UP000807342"/>
    </source>
</evidence>
<protein>
    <submittedName>
        <fullName evidence="1">Uncharacterized protein</fullName>
    </submittedName>
</protein>
<proteinExistence type="predicted"/>
<reference evidence="1" key="1">
    <citation type="submission" date="2020-11" db="EMBL/GenBank/DDBJ databases">
        <authorList>
            <consortium name="DOE Joint Genome Institute"/>
            <person name="Ahrendt S."/>
            <person name="Riley R."/>
            <person name="Andreopoulos W."/>
            <person name="Labutti K."/>
            <person name="Pangilinan J."/>
            <person name="Ruiz-Duenas F.J."/>
            <person name="Barrasa J.M."/>
            <person name="Sanchez-Garcia M."/>
            <person name="Camarero S."/>
            <person name="Miyauchi S."/>
            <person name="Serrano A."/>
            <person name="Linde D."/>
            <person name="Babiker R."/>
            <person name="Drula E."/>
            <person name="Ayuso-Fernandez I."/>
            <person name="Pacheco R."/>
            <person name="Padilla G."/>
            <person name="Ferreira P."/>
            <person name="Barriuso J."/>
            <person name="Kellner H."/>
            <person name="Castanera R."/>
            <person name="Alfaro M."/>
            <person name="Ramirez L."/>
            <person name="Pisabarro A.G."/>
            <person name="Kuo A."/>
            <person name="Tritt A."/>
            <person name="Lipzen A."/>
            <person name="He G."/>
            <person name="Yan M."/>
            <person name="Ng V."/>
            <person name="Cullen D."/>
            <person name="Martin F."/>
            <person name="Rosso M.-N."/>
            <person name="Henrissat B."/>
            <person name="Hibbett D."/>
            <person name="Martinez A.T."/>
            <person name="Grigoriev I.V."/>
        </authorList>
    </citation>
    <scope>NUCLEOTIDE SEQUENCE</scope>
    <source>
        <strain evidence="1">MF-IS2</strain>
    </source>
</reference>
<comment type="caution">
    <text evidence="1">The sequence shown here is derived from an EMBL/GenBank/DDBJ whole genome shotgun (WGS) entry which is preliminary data.</text>
</comment>
<dbReference type="Proteomes" id="UP000807342">
    <property type="component" value="Unassembled WGS sequence"/>
</dbReference>
<name>A0A9P6C275_9AGAR</name>
<evidence type="ECO:0000313" key="1">
    <source>
        <dbReference type="EMBL" id="KAF9449271.1"/>
    </source>
</evidence>
<keyword evidence="2" id="KW-1185">Reference proteome</keyword>